<dbReference type="STRING" id="1798535.A2V68_03125"/>
<dbReference type="AlphaFoldDB" id="A0A1F4NTD2"/>
<evidence type="ECO:0008006" key="3">
    <source>
        <dbReference type="Google" id="ProtNLM"/>
    </source>
</evidence>
<protein>
    <recommendedName>
        <fullName evidence="3">50S ribosomal protein L7/L12</fullName>
    </recommendedName>
</protein>
<sequence>MSKDKRLEKVRALIETASANISTAKQLLTDMLGTVSSSLDYQSKAQGLPSSGKVIEGVFEGQYMMDKDGKKYPVPANYASKSKLVAGDVLKLTIMEDGSFIYKQIGPVARKKVIGTLIEEDGEYRIVAGGKSYRALMASVTYFKAKPGDELTVLIPEEAESEWAAIESAVIEPGAEIPKKDTGKSKEK</sequence>
<comment type="caution">
    <text evidence="1">The sequence shown here is derived from an EMBL/GenBank/DDBJ whole genome shotgun (WGS) entry which is preliminary data.</text>
</comment>
<evidence type="ECO:0000313" key="2">
    <source>
        <dbReference type="Proteomes" id="UP000176651"/>
    </source>
</evidence>
<evidence type="ECO:0000313" key="1">
    <source>
        <dbReference type="EMBL" id="OGB74568.1"/>
    </source>
</evidence>
<accession>A0A1F4NTD2</accession>
<dbReference type="EMBL" id="META01000001">
    <property type="protein sequence ID" value="OGB74568.1"/>
    <property type="molecule type" value="Genomic_DNA"/>
</dbReference>
<reference evidence="1 2" key="1">
    <citation type="journal article" date="2016" name="Nat. Commun.">
        <title>Thousands of microbial genomes shed light on interconnected biogeochemical processes in an aquifer system.</title>
        <authorList>
            <person name="Anantharaman K."/>
            <person name="Brown C.T."/>
            <person name="Hug L.A."/>
            <person name="Sharon I."/>
            <person name="Castelle C.J."/>
            <person name="Probst A.J."/>
            <person name="Thomas B.C."/>
            <person name="Singh A."/>
            <person name="Wilkins M.J."/>
            <person name="Karaoz U."/>
            <person name="Brodie E.L."/>
            <person name="Williams K.H."/>
            <person name="Hubbard S.S."/>
            <person name="Banfield J.F."/>
        </authorList>
    </citation>
    <scope>NUCLEOTIDE SEQUENCE [LARGE SCALE GENOMIC DNA]</scope>
</reference>
<proteinExistence type="predicted"/>
<gene>
    <name evidence="1" type="ORF">A2V68_03125</name>
</gene>
<name>A0A1F4NTD2_UNCK3</name>
<organism evidence="1 2">
    <name type="scientific">candidate division Kazan bacterium RBG_13_50_9</name>
    <dbReference type="NCBI Taxonomy" id="1798535"/>
    <lineage>
        <taxon>Bacteria</taxon>
        <taxon>Bacteria division Kazan-3B-28</taxon>
    </lineage>
</organism>
<dbReference type="Proteomes" id="UP000176651">
    <property type="component" value="Unassembled WGS sequence"/>
</dbReference>